<protein>
    <recommendedName>
        <fullName evidence="4">YceI family protein</fullName>
    </recommendedName>
</protein>
<evidence type="ECO:0000313" key="3">
    <source>
        <dbReference type="Proteomes" id="UP000305234"/>
    </source>
</evidence>
<name>A0A2N7JGF0_9VIBR</name>
<dbReference type="EMBL" id="SYUW01000051">
    <property type="protein sequence ID" value="TKF23660.1"/>
    <property type="molecule type" value="Genomic_DNA"/>
</dbReference>
<feature type="chain" id="PRO_5030053985" description="YceI family protein" evidence="1">
    <location>
        <begin position="24"/>
        <end position="163"/>
    </location>
</feature>
<accession>A0A2N7JGF0</accession>
<evidence type="ECO:0008006" key="4">
    <source>
        <dbReference type="Google" id="ProtNLM"/>
    </source>
</evidence>
<keyword evidence="1" id="KW-0732">Signal</keyword>
<comment type="caution">
    <text evidence="2">The sequence shown here is derived from an EMBL/GenBank/DDBJ whole genome shotgun (WGS) entry which is preliminary data.</text>
</comment>
<dbReference type="Proteomes" id="UP000305234">
    <property type="component" value="Unassembled WGS sequence"/>
</dbReference>
<proteinExistence type="predicted"/>
<reference evidence="2 3" key="1">
    <citation type="submission" date="2019-04" db="EMBL/GenBank/DDBJ databases">
        <title>A reverse ecology approach based on a biological definition of microbial populations.</title>
        <authorList>
            <person name="Arevalo P."/>
            <person name="Vaninsberghe D."/>
            <person name="Elsherbini J."/>
            <person name="Gore J."/>
            <person name="Polz M."/>
        </authorList>
    </citation>
    <scope>NUCLEOTIDE SEQUENCE [LARGE SCALE GENOMIC DNA]</scope>
    <source>
        <strain evidence="2 3">10N.261.46.E4</strain>
    </source>
</reference>
<sequence>MISKITEHILILLCLFFSFSVNAATVKAIWSGIVPGSAEADNIIITGDKGELTQLKGEMQLKENGGMRSTKIVMESRTSASIESQRTLNRLTFINWTLTSADITYDGIKVDNTLAKVHVNGSELPINHTVMNSPSIITQVDYPKTEPSNPKVGVFLTMIASSI</sequence>
<evidence type="ECO:0000313" key="2">
    <source>
        <dbReference type="EMBL" id="TKF23660.1"/>
    </source>
</evidence>
<feature type="signal peptide" evidence="1">
    <location>
        <begin position="1"/>
        <end position="23"/>
    </location>
</feature>
<dbReference type="AlphaFoldDB" id="A0A2N7JGF0"/>
<gene>
    <name evidence="2" type="ORF">FCV52_17360</name>
</gene>
<organism evidence="2 3">
    <name type="scientific">Vibrio kanaloae</name>
    <dbReference type="NCBI Taxonomy" id="170673"/>
    <lineage>
        <taxon>Bacteria</taxon>
        <taxon>Pseudomonadati</taxon>
        <taxon>Pseudomonadota</taxon>
        <taxon>Gammaproteobacteria</taxon>
        <taxon>Vibrionales</taxon>
        <taxon>Vibrionaceae</taxon>
        <taxon>Vibrio</taxon>
    </lineage>
</organism>
<evidence type="ECO:0000256" key="1">
    <source>
        <dbReference type="SAM" id="SignalP"/>
    </source>
</evidence>
<dbReference type="RefSeq" id="WP_102506202.1">
    <property type="nucleotide sequence ID" value="NZ_JBFRJO010000039.1"/>
</dbReference>